<dbReference type="InterPro" id="IPR046955">
    <property type="entry name" value="PHR1-like"/>
</dbReference>
<evidence type="ECO:0000259" key="6">
    <source>
        <dbReference type="PROSITE" id="PS51294"/>
    </source>
</evidence>
<feature type="domain" description="HTH myb-type" evidence="6">
    <location>
        <begin position="15"/>
        <end position="75"/>
    </location>
</feature>
<dbReference type="Pfam" id="PF00249">
    <property type="entry name" value="Myb_DNA-binding"/>
    <property type="match status" value="1"/>
</dbReference>
<dbReference type="InterPro" id="IPR009057">
    <property type="entry name" value="Homeodomain-like_sf"/>
</dbReference>
<dbReference type="InterPro" id="IPR017930">
    <property type="entry name" value="Myb_dom"/>
</dbReference>
<dbReference type="Proteomes" id="UP001151287">
    <property type="component" value="Unassembled WGS sequence"/>
</dbReference>
<evidence type="ECO:0000313" key="7">
    <source>
        <dbReference type="EMBL" id="KAJ1703051.1"/>
    </source>
</evidence>
<proteinExistence type="predicted"/>
<keyword evidence="2" id="KW-0238">DNA-binding</keyword>
<keyword evidence="8" id="KW-1185">Reference proteome</keyword>
<feature type="region of interest" description="Disordered" evidence="5">
    <location>
        <begin position="77"/>
        <end position="109"/>
    </location>
</feature>
<protein>
    <recommendedName>
        <fullName evidence="6">HTH myb-type domain-containing protein</fullName>
    </recommendedName>
</protein>
<comment type="caution">
    <text evidence="7">The sequence shown here is derived from an EMBL/GenBank/DDBJ whole genome shotgun (WGS) entry which is preliminary data.</text>
</comment>
<evidence type="ECO:0000256" key="3">
    <source>
        <dbReference type="ARBA" id="ARBA00023163"/>
    </source>
</evidence>
<dbReference type="GO" id="GO:0003677">
    <property type="term" value="F:DNA binding"/>
    <property type="evidence" value="ECO:0007669"/>
    <property type="project" value="UniProtKB-KW"/>
</dbReference>
<evidence type="ECO:0000256" key="4">
    <source>
        <dbReference type="ARBA" id="ARBA00023242"/>
    </source>
</evidence>
<keyword evidence="1" id="KW-0805">Transcription regulation</keyword>
<dbReference type="PANTHER" id="PTHR31314:SF188">
    <property type="entry name" value="TRANSCRIPTION FACTOR KAN2 ISOFORM X1-RELATED"/>
    <property type="match status" value="1"/>
</dbReference>
<dbReference type="PROSITE" id="PS51294">
    <property type="entry name" value="HTH_MYB"/>
    <property type="match status" value="1"/>
</dbReference>
<dbReference type="AlphaFoldDB" id="A0A9Q0CZG4"/>
<dbReference type="NCBIfam" id="TIGR01557">
    <property type="entry name" value="myb_SHAQKYF"/>
    <property type="match status" value="1"/>
</dbReference>
<evidence type="ECO:0000256" key="2">
    <source>
        <dbReference type="ARBA" id="ARBA00023125"/>
    </source>
</evidence>
<keyword evidence="3" id="KW-0804">Transcription</keyword>
<organism evidence="7 8">
    <name type="scientific">Rhynchospora breviuscula</name>
    <dbReference type="NCBI Taxonomy" id="2022672"/>
    <lineage>
        <taxon>Eukaryota</taxon>
        <taxon>Viridiplantae</taxon>
        <taxon>Streptophyta</taxon>
        <taxon>Embryophyta</taxon>
        <taxon>Tracheophyta</taxon>
        <taxon>Spermatophyta</taxon>
        <taxon>Magnoliopsida</taxon>
        <taxon>Liliopsida</taxon>
        <taxon>Poales</taxon>
        <taxon>Cyperaceae</taxon>
        <taxon>Cyperoideae</taxon>
        <taxon>Rhynchosporeae</taxon>
        <taxon>Rhynchospora</taxon>
    </lineage>
</organism>
<dbReference type="InterPro" id="IPR006447">
    <property type="entry name" value="Myb_dom_plants"/>
</dbReference>
<dbReference type="Gene3D" id="1.10.10.60">
    <property type="entry name" value="Homeodomain-like"/>
    <property type="match status" value="1"/>
</dbReference>
<dbReference type="SUPFAM" id="SSF46689">
    <property type="entry name" value="Homeodomain-like"/>
    <property type="match status" value="1"/>
</dbReference>
<dbReference type="PANTHER" id="PTHR31314">
    <property type="entry name" value="MYB FAMILY TRANSCRIPTION FACTOR PHL7-LIKE"/>
    <property type="match status" value="1"/>
</dbReference>
<keyword evidence="4" id="KW-0539">Nucleus</keyword>
<evidence type="ECO:0000256" key="1">
    <source>
        <dbReference type="ARBA" id="ARBA00023015"/>
    </source>
</evidence>
<dbReference type="FunFam" id="1.10.10.60:FF:000002">
    <property type="entry name" value="Myb family transcription factor"/>
    <property type="match status" value="1"/>
</dbReference>
<name>A0A9Q0CZG4_9POAL</name>
<dbReference type="EMBL" id="JAMQYH010000001">
    <property type="protein sequence ID" value="KAJ1703051.1"/>
    <property type="molecule type" value="Genomic_DNA"/>
</dbReference>
<reference evidence="7" key="1">
    <citation type="journal article" date="2022" name="Cell">
        <title>Repeat-based holocentromeres influence genome architecture and karyotype evolution.</title>
        <authorList>
            <person name="Hofstatter P.G."/>
            <person name="Thangavel G."/>
            <person name="Lux T."/>
            <person name="Neumann P."/>
            <person name="Vondrak T."/>
            <person name="Novak P."/>
            <person name="Zhang M."/>
            <person name="Costa L."/>
            <person name="Castellani M."/>
            <person name="Scott A."/>
            <person name="Toegelov H."/>
            <person name="Fuchs J."/>
            <person name="Mata-Sucre Y."/>
            <person name="Dias Y."/>
            <person name="Vanzela A.L.L."/>
            <person name="Huettel B."/>
            <person name="Almeida C.C.S."/>
            <person name="Simkova H."/>
            <person name="Souza G."/>
            <person name="Pedrosa-Harand A."/>
            <person name="Macas J."/>
            <person name="Mayer K.F.X."/>
            <person name="Houben A."/>
            <person name="Marques A."/>
        </authorList>
    </citation>
    <scope>NUCLEOTIDE SEQUENCE</scope>
    <source>
        <strain evidence="7">RhyBre1mFocal</strain>
    </source>
</reference>
<feature type="compositionally biased region" description="Basic and acidic residues" evidence="5">
    <location>
        <begin position="77"/>
        <end position="105"/>
    </location>
</feature>
<gene>
    <name evidence="7" type="ORF">LUZ63_002830</name>
</gene>
<accession>A0A9Q0CZG4</accession>
<sequence>MGNCGRNGSVRPYIRSKVPRLRWTPDLHHCFMHAIERLGGQDKATPKLILQLMDVKGLTISHVKSHLQMYRSMKNDLGRRETQERRQQCHESNHGTSDELEKRDGPSISSNPTKEFLSQFLYSPNSSLKRARIEAQMTEGIKSKGEEGKRERLVASYQYQYCIDDYMQLAFLGVDRRIKEKEELSLFRVAGGGVAPGCKVSGCHLMEQESHSFEVNKFEEMNPTPSLNRLGCSEEKSAKDYFSFSQRTAPKVDTDDCSLSLSLSFDAKQTNNTSSSSENSFLRSCSAFSDSPGVNLDLSMSICGS</sequence>
<dbReference type="InterPro" id="IPR001005">
    <property type="entry name" value="SANT/Myb"/>
</dbReference>
<evidence type="ECO:0000256" key="5">
    <source>
        <dbReference type="SAM" id="MobiDB-lite"/>
    </source>
</evidence>
<dbReference type="GO" id="GO:0003700">
    <property type="term" value="F:DNA-binding transcription factor activity"/>
    <property type="evidence" value="ECO:0007669"/>
    <property type="project" value="InterPro"/>
</dbReference>
<evidence type="ECO:0000313" key="8">
    <source>
        <dbReference type="Proteomes" id="UP001151287"/>
    </source>
</evidence>
<dbReference type="OrthoDB" id="551907at2759"/>